<accession>A0ABV0E7R7</accession>
<dbReference type="RefSeq" id="WP_107204125.1">
    <property type="nucleotide sequence ID" value="NZ_JAYLVJ010000073.1"/>
</dbReference>
<dbReference type="Pfam" id="PF20283">
    <property type="entry name" value="CTD7"/>
    <property type="match status" value="1"/>
</dbReference>
<reference evidence="2 3" key="1">
    <citation type="submission" date="2024-01" db="EMBL/GenBank/DDBJ databases">
        <title>The diversity of rhizobia nodulating Mimosa spp. in eleven states of Brazil covering several biomes is determined by host plant, location, and edaphic factors.</title>
        <authorList>
            <person name="Rouws L."/>
            <person name="Barauna A."/>
            <person name="Beukes C."/>
            <person name="De Faria S.M."/>
            <person name="Gross E."/>
            <person name="Dos Reis Junior F.B."/>
            <person name="Simon M."/>
            <person name="Maluk M."/>
            <person name="Odee D.W."/>
            <person name="Kenicer G."/>
            <person name="Young J.P.W."/>
            <person name="Reis V.M."/>
            <person name="Zilli J."/>
            <person name="James E.K."/>
        </authorList>
    </citation>
    <scope>NUCLEOTIDE SEQUENCE [LARGE SCALE GENOMIC DNA]</scope>
    <source>
        <strain evidence="2 3">JHI1651</strain>
    </source>
</reference>
<evidence type="ECO:0000313" key="2">
    <source>
        <dbReference type="EMBL" id="MEO1759302.1"/>
    </source>
</evidence>
<evidence type="ECO:0000313" key="3">
    <source>
        <dbReference type="Proteomes" id="UP001462961"/>
    </source>
</evidence>
<evidence type="ECO:0000259" key="1">
    <source>
        <dbReference type="Pfam" id="PF20283"/>
    </source>
</evidence>
<gene>
    <name evidence="2" type="ORF">VOI32_36030</name>
</gene>
<dbReference type="EMBL" id="JAYLVJ010000073">
    <property type="protein sequence ID" value="MEO1759302.1"/>
    <property type="molecule type" value="Genomic_DNA"/>
</dbReference>
<proteinExistence type="predicted"/>
<feature type="domain" description="ABC-three component systems C-terminal" evidence="1">
    <location>
        <begin position="273"/>
        <end position="398"/>
    </location>
</feature>
<keyword evidence="3" id="KW-1185">Reference proteome</keyword>
<organism evidence="2 3">
    <name type="scientific">Paraburkholderia caribensis</name>
    <dbReference type="NCBI Taxonomy" id="75105"/>
    <lineage>
        <taxon>Bacteria</taxon>
        <taxon>Pseudomonadati</taxon>
        <taxon>Pseudomonadota</taxon>
        <taxon>Betaproteobacteria</taxon>
        <taxon>Burkholderiales</taxon>
        <taxon>Burkholderiaceae</taxon>
        <taxon>Paraburkholderia</taxon>
    </lineage>
</organism>
<name>A0ABV0E7R7_9BURK</name>
<comment type="caution">
    <text evidence="2">The sequence shown here is derived from an EMBL/GenBank/DDBJ whole genome shotgun (WGS) entry which is preliminary data.</text>
</comment>
<dbReference type="Proteomes" id="UP001462961">
    <property type="component" value="Unassembled WGS sequence"/>
</dbReference>
<dbReference type="InterPro" id="IPR046913">
    <property type="entry name" value="ABC-3C_CTD7"/>
</dbReference>
<sequence>MSSPNAHSAADSALGYYYQAVYALRLLLLDYEDASVSIESWDDVYLETSDRRELHQLKHSLDTSKTIGLKSRGVWRTLTVWLDYCKVNGFSQSRFVLATVAVLQKDSELECLRTEGSDRSELVAALTKEAERVRDERQIAKDAGKPQKEWPHGDRADDCACFLDATPTERAGLMERVTICPGSFNISEAQNEIGKILGRFAPKNILQTLTAQLLAWWDRQVVETLTHERTEPLHAEEVRAEIVRRAGILLDHGFFEDTETYIAALEPCAAAVTQQLDFIEATRSQRTRAVPIELAARAQRMAWLKADMSKMSAIRGYDKILINEWSYRFEQNIDDCDKADAETKAHYGRTLLDWSHFKAPLEVRRIDPKYENQDFIRGCYLYLSGLGSVGWHPDFEVLLKAKPATKNKGSS</sequence>
<protein>
    <submittedName>
        <fullName evidence="2">ABC-three component system protein</fullName>
    </submittedName>
</protein>